<name>A0ABX5DD89_9VIBR</name>
<dbReference type="Proteomes" id="UP000238163">
    <property type="component" value="Unassembled WGS sequence"/>
</dbReference>
<evidence type="ECO:0000256" key="1">
    <source>
        <dbReference type="SAM" id="Phobius"/>
    </source>
</evidence>
<reference evidence="2 3" key="1">
    <citation type="submission" date="2017-09" db="EMBL/GenBank/DDBJ databases">
        <authorList>
            <person name="Girard L."/>
            <person name="Lami R."/>
            <person name="Suzuki M."/>
            <person name="Baudart J."/>
        </authorList>
    </citation>
    <scope>NUCLEOTIDE SEQUENCE [LARGE SCALE GENOMIC DNA]</scope>
    <source>
        <strain evidence="2 3">17LN0615E</strain>
    </source>
</reference>
<organism evidence="2 3">
    <name type="scientific">Vibrio mediterranei</name>
    <dbReference type="NCBI Taxonomy" id="689"/>
    <lineage>
        <taxon>Bacteria</taxon>
        <taxon>Pseudomonadati</taxon>
        <taxon>Pseudomonadota</taxon>
        <taxon>Gammaproteobacteria</taxon>
        <taxon>Vibrionales</taxon>
        <taxon>Vibrionaceae</taxon>
        <taxon>Vibrio</taxon>
    </lineage>
</organism>
<keyword evidence="1" id="KW-0812">Transmembrane</keyword>
<feature type="transmembrane region" description="Helical" evidence="1">
    <location>
        <begin position="44"/>
        <end position="65"/>
    </location>
</feature>
<sequence>MMEEDRELYASYNSLSRKPLIAGIPVIALVIGCGAMLLTGFGGLAFFGAKGLVLPAFFALGLLYIRIRSMEDSRAIEDIKWEVKGLLTRLRCQSTTLSFTSMDNQASRRKQHVNEWFKNNSPR</sequence>
<keyword evidence="3" id="KW-1185">Reference proteome</keyword>
<protein>
    <submittedName>
        <fullName evidence="2">Conjugal transfer protein TraD</fullName>
    </submittedName>
</protein>
<dbReference type="PROSITE" id="PS51257">
    <property type="entry name" value="PROKAR_LIPOPROTEIN"/>
    <property type="match status" value="1"/>
</dbReference>
<comment type="caution">
    <text evidence="2">The sequence shown here is derived from an EMBL/GenBank/DDBJ whole genome shotgun (WGS) entry which is preliminary data.</text>
</comment>
<proteinExistence type="predicted"/>
<gene>
    <name evidence="2" type="ORF">COR51_16410</name>
</gene>
<keyword evidence="1" id="KW-1133">Transmembrane helix</keyword>
<dbReference type="EMBL" id="NWTN01000011">
    <property type="protein sequence ID" value="PRQ66611.1"/>
    <property type="molecule type" value="Genomic_DNA"/>
</dbReference>
<keyword evidence="1" id="KW-0472">Membrane</keyword>
<feature type="transmembrane region" description="Helical" evidence="1">
    <location>
        <begin position="20"/>
        <end position="38"/>
    </location>
</feature>
<evidence type="ECO:0000313" key="3">
    <source>
        <dbReference type="Proteomes" id="UP000238163"/>
    </source>
</evidence>
<accession>A0ABX5DD89</accession>
<reference evidence="2 3" key="2">
    <citation type="submission" date="2018-03" db="EMBL/GenBank/DDBJ databases">
        <title>Genetic Diversity and Phenotypic Plasticity of AHL Mediated Quorum Sensing in Environmental Strains of Vibrio mediterranei.</title>
        <authorList>
            <person name="Lantoine F."/>
            <person name="Vouve F."/>
        </authorList>
    </citation>
    <scope>NUCLEOTIDE SEQUENCE [LARGE SCALE GENOMIC DNA]</scope>
    <source>
        <strain evidence="2 3">17LN0615E</strain>
    </source>
</reference>
<evidence type="ECO:0000313" key="2">
    <source>
        <dbReference type="EMBL" id="PRQ66611.1"/>
    </source>
</evidence>